<gene>
    <name evidence="2" type="ordered locus">CHU_1117</name>
</gene>
<dbReference type="RefSeq" id="WP_011584507.1">
    <property type="nucleotide sequence ID" value="NC_008255.1"/>
</dbReference>
<name>A0A6N4SQ05_CYTH3</name>
<evidence type="ECO:0000313" key="2">
    <source>
        <dbReference type="EMBL" id="ABG58392.1"/>
    </source>
</evidence>
<evidence type="ECO:0008006" key="4">
    <source>
        <dbReference type="Google" id="ProtNLM"/>
    </source>
</evidence>
<keyword evidence="1" id="KW-0812">Transmembrane</keyword>
<reference evidence="2 3" key="1">
    <citation type="journal article" date="2007" name="Appl. Environ. Microbiol.">
        <title>Genome sequence of the cellulolytic gliding bacterium Cytophaga hutchinsonii.</title>
        <authorList>
            <person name="Xie G."/>
            <person name="Bruce D.C."/>
            <person name="Challacombe J.F."/>
            <person name="Chertkov O."/>
            <person name="Detter J.C."/>
            <person name="Gilna P."/>
            <person name="Han C.S."/>
            <person name="Lucas S."/>
            <person name="Misra M."/>
            <person name="Myers G.L."/>
            <person name="Richardson P."/>
            <person name="Tapia R."/>
            <person name="Thayer N."/>
            <person name="Thompson L.S."/>
            <person name="Brettin T.S."/>
            <person name="Henrissat B."/>
            <person name="Wilson D.B."/>
            <person name="McBride M.J."/>
        </authorList>
    </citation>
    <scope>NUCLEOTIDE SEQUENCE [LARGE SCALE GENOMIC DNA]</scope>
    <source>
        <strain evidence="3">ATCC 33406 / DSM 1761 / CIP 103989 / NBRC 15051 / NCIMB 9469 / D465</strain>
    </source>
</reference>
<dbReference type="InterPro" id="IPR025597">
    <property type="entry name" value="DUF4345"/>
</dbReference>
<accession>A0A6N4SQ05</accession>
<feature type="transmembrane region" description="Helical" evidence="1">
    <location>
        <begin position="49"/>
        <end position="68"/>
    </location>
</feature>
<dbReference type="EMBL" id="CP000383">
    <property type="protein sequence ID" value="ABG58392.1"/>
    <property type="molecule type" value="Genomic_DNA"/>
</dbReference>
<proteinExistence type="predicted"/>
<dbReference type="AlphaFoldDB" id="A0A6N4SQ05"/>
<keyword evidence="1" id="KW-0472">Membrane</keyword>
<protein>
    <recommendedName>
        <fullName evidence="4">DUF4345 domain-containing protein</fullName>
    </recommendedName>
</protein>
<evidence type="ECO:0000313" key="3">
    <source>
        <dbReference type="Proteomes" id="UP000001822"/>
    </source>
</evidence>
<organism evidence="2 3">
    <name type="scientific">Cytophaga hutchinsonii (strain ATCC 33406 / DSM 1761 / CIP 103989 / NBRC 15051 / NCIMB 9469 / D465)</name>
    <dbReference type="NCBI Taxonomy" id="269798"/>
    <lineage>
        <taxon>Bacteria</taxon>
        <taxon>Pseudomonadati</taxon>
        <taxon>Bacteroidota</taxon>
        <taxon>Cytophagia</taxon>
        <taxon>Cytophagales</taxon>
        <taxon>Cytophagaceae</taxon>
        <taxon>Cytophaga</taxon>
    </lineage>
</organism>
<feature type="transmembrane region" description="Helical" evidence="1">
    <location>
        <begin position="103"/>
        <end position="126"/>
    </location>
</feature>
<keyword evidence="3" id="KW-1185">Reference proteome</keyword>
<feature type="transmembrane region" description="Helical" evidence="1">
    <location>
        <begin position="75"/>
        <end position="97"/>
    </location>
</feature>
<dbReference type="OrthoDB" id="959338at2"/>
<sequence length="131" mass="14050">MKTKITRFFLMFAGMTGIYIGASLLFTPVSFEASAGIPVTDNVNLLSEIRSSGGTLLAAGMLILIGGFRIAMTRTALIVSSLFYSAYGISRVISILIDGLPNISLVLITASELVIGMLSILLLLNFQRDEK</sequence>
<dbReference type="KEGG" id="chu:CHU_1117"/>
<dbReference type="Proteomes" id="UP000001822">
    <property type="component" value="Chromosome"/>
</dbReference>
<feature type="transmembrane region" description="Helical" evidence="1">
    <location>
        <begin position="7"/>
        <end position="29"/>
    </location>
</feature>
<keyword evidence="1" id="KW-1133">Transmembrane helix</keyword>
<dbReference type="Pfam" id="PF14248">
    <property type="entry name" value="DUF4345"/>
    <property type="match status" value="1"/>
</dbReference>
<evidence type="ECO:0000256" key="1">
    <source>
        <dbReference type="SAM" id="Phobius"/>
    </source>
</evidence>